<keyword evidence="2" id="KW-1185">Reference proteome</keyword>
<sequence>MASTEPIVRVRVLGRRPFLLTAGGFRRVLKAEVGLLLSMLFASPLKSRRFLRLFSAQITASHQSSGFGTLWTLSLLSDP</sequence>
<dbReference type="Proteomes" id="UP001279410">
    <property type="component" value="Unassembled WGS sequence"/>
</dbReference>
<dbReference type="AlphaFoldDB" id="A0AAD3N0N9"/>
<evidence type="ECO:0000313" key="2">
    <source>
        <dbReference type="Proteomes" id="UP001279410"/>
    </source>
</evidence>
<name>A0AAD3N0N9_LATJO</name>
<gene>
    <name evidence="1" type="ORF">AKAME5_001548400</name>
</gene>
<evidence type="ECO:0000313" key="1">
    <source>
        <dbReference type="EMBL" id="GLD63910.1"/>
    </source>
</evidence>
<accession>A0AAD3N0N9</accession>
<comment type="caution">
    <text evidence="1">The sequence shown here is derived from an EMBL/GenBank/DDBJ whole genome shotgun (WGS) entry which is preliminary data.</text>
</comment>
<dbReference type="EMBL" id="BRZM01000064">
    <property type="protein sequence ID" value="GLD63910.1"/>
    <property type="molecule type" value="Genomic_DNA"/>
</dbReference>
<proteinExistence type="predicted"/>
<protein>
    <submittedName>
        <fullName evidence="1">Beta-1,3-galactosyltransferase 2-like isoform X1</fullName>
    </submittedName>
</protein>
<organism evidence="1 2">
    <name type="scientific">Lates japonicus</name>
    <name type="common">Japanese lates</name>
    <dbReference type="NCBI Taxonomy" id="270547"/>
    <lineage>
        <taxon>Eukaryota</taxon>
        <taxon>Metazoa</taxon>
        <taxon>Chordata</taxon>
        <taxon>Craniata</taxon>
        <taxon>Vertebrata</taxon>
        <taxon>Euteleostomi</taxon>
        <taxon>Actinopterygii</taxon>
        <taxon>Neopterygii</taxon>
        <taxon>Teleostei</taxon>
        <taxon>Neoteleostei</taxon>
        <taxon>Acanthomorphata</taxon>
        <taxon>Carangaria</taxon>
        <taxon>Carangaria incertae sedis</taxon>
        <taxon>Centropomidae</taxon>
        <taxon>Lates</taxon>
    </lineage>
</organism>
<reference evidence="1" key="1">
    <citation type="submission" date="2022-08" db="EMBL/GenBank/DDBJ databases">
        <title>Genome sequencing of akame (Lates japonicus).</title>
        <authorList>
            <person name="Hashiguchi Y."/>
            <person name="Takahashi H."/>
        </authorList>
    </citation>
    <scope>NUCLEOTIDE SEQUENCE</scope>
    <source>
        <strain evidence="1">Kochi</strain>
    </source>
</reference>